<gene>
    <name evidence="1" type="ORF">M123_1037</name>
</gene>
<reference evidence="1 2" key="1">
    <citation type="submission" date="2014-02" db="EMBL/GenBank/DDBJ databases">
        <authorList>
            <person name="Sears C."/>
            <person name="Carroll K."/>
            <person name="Sack B.R."/>
            <person name="Qadri F."/>
            <person name="Myers L.L."/>
            <person name="Chung G.-T."/>
            <person name="Escheverria P."/>
            <person name="Fraser C.M."/>
            <person name="Sadzewicz L."/>
            <person name="Shefchek K.A."/>
            <person name="Tallon L."/>
            <person name="Das S.P."/>
            <person name="Daugherty S."/>
            <person name="Mongodin E.F."/>
        </authorList>
    </citation>
    <scope>NUCLEOTIDE SEQUENCE [LARGE SCALE GENOMIC DNA]</scope>
    <source>
        <strain evidence="1 2">3976T8</strain>
    </source>
</reference>
<name>A0A016AZC9_BACFG</name>
<dbReference type="AlphaFoldDB" id="A0A016AZC9"/>
<proteinExistence type="predicted"/>
<organism evidence="1 2">
    <name type="scientific">Bacteroides fragilis str. 3976T8</name>
    <dbReference type="NCBI Taxonomy" id="1339314"/>
    <lineage>
        <taxon>Bacteria</taxon>
        <taxon>Pseudomonadati</taxon>
        <taxon>Bacteroidota</taxon>
        <taxon>Bacteroidia</taxon>
        <taxon>Bacteroidales</taxon>
        <taxon>Bacteroidaceae</taxon>
        <taxon>Bacteroides</taxon>
    </lineage>
</organism>
<evidence type="ECO:0000313" key="1">
    <source>
        <dbReference type="EMBL" id="EXZ74478.1"/>
    </source>
</evidence>
<sequence length="71" mass="8168">MGKELLSFLKLPGDGFLRFTILGIECLVITVRTASQSLRSVPVRTCKTRIKRYLLYLIGKVFFQKESKFVI</sequence>
<evidence type="ECO:0000313" key="2">
    <source>
        <dbReference type="Proteomes" id="UP000020938"/>
    </source>
</evidence>
<accession>A0A016AZC9</accession>
<protein>
    <submittedName>
        <fullName evidence="1">Uncharacterized protein</fullName>
    </submittedName>
</protein>
<dbReference type="Proteomes" id="UP000020938">
    <property type="component" value="Unassembled WGS sequence"/>
</dbReference>
<dbReference type="EMBL" id="JGDS01000040">
    <property type="protein sequence ID" value="EXZ74478.1"/>
    <property type="molecule type" value="Genomic_DNA"/>
</dbReference>
<comment type="caution">
    <text evidence="1">The sequence shown here is derived from an EMBL/GenBank/DDBJ whole genome shotgun (WGS) entry which is preliminary data.</text>
</comment>